<evidence type="ECO:0000256" key="3">
    <source>
        <dbReference type="ARBA" id="ARBA00022603"/>
    </source>
</evidence>
<dbReference type="GO" id="GO:0030488">
    <property type="term" value="P:tRNA methylation"/>
    <property type="evidence" value="ECO:0007669"/>
    <property type="project" value="TreeGrafter"/>
</dbReference>
<evidence type="ECO:0000256" key="1">
    <source>
        <dbReference type="ARBA" id="ARBA00001974"/>
    </source>
</evidence>
<evidence type="ECO:0000256" key="5">
    <source>
        <dbReference type="ARBA" id="ARBA00022679"/>
    </source>
</evidence>
<dbReference type="InterPro" id="IPR002218">
    <property type="entry name" value="MnmG-rel"/>
</dbReference>
<comment type="cofactor">
    <cofactor evidence="1 10">
        <name>FAD</name>
        <dbReference type="ChEBI" id="CHEBI:57692"/>
    </cofactor>
</comment>
<dbReference type="NCBIfam" id="TIGR00137">
    <property type="entry name" value="gid_trmFO"/>
    <property type="match status" value="1"/>
</dbReference>
<feature type="binding site" evidence="10">
    <location>
        <begin position="13"/>
        <end position="18"/>
    </location>
    <ligand>
        <name>FAD</name>
        <dbReference type="ChEBI" id="CHEBI:57692"/>
    </ligand>
</feature>
<reference evidence="13" key="1">
    <citation type="submission" date="2017-04" db="EMBL/GenBank/DDBJ databases">
        <authorList>
            <person name="Varghese N."/>
            <person name="Submissions S."/>
        </authorList>
    </citation>
    <scope>NUCLEOTIDE SEQUENCE [LARGE SCALE GENOMIC DNA]</scope>
    <source>
        <strain evidence="13">DSM 9293</strain>
    </source>
</reference>
<evidence type="ECO:0000313" key="13">
    <source>
        <dbReference type="Proteomes" id="UP000192660"/>
    </source>
</evidence>
<dbReference type="InterPro" id="IPR004417">
    <property type="entry name" value="TrmFO"/>
</dbReference>
<keyword evidence="7 10" id="KW-0274">FAD</keyword>
<sequence>MKKSKLNDVNVVGGGLAGSEAAWQLAQLGFTVHLFEMRPKTMTPAHVSGKFGELVCSNSLGSTLGLAPATLLKDEMRLLDSLIIKAGESARVPAGSALAVDREAFSQGITEVLEDHPNIVIHHEVVSEILSGPTVIATGPLTHESLTEAISDLVGAKMLSFFDAAAPIVLAESVDMNHAFWGSREGNQDYLNCPLTKDEYMAFYDALIHAEQHMGHDFESATFFEGCLPIEELARRGVKTPLYGPMKPIGLENPFEQGRRPYAVVQLRRDNAAGSLMSLVGFQTNLRWGEQKRVFGLIPALHDAEFVRYGVMHRNTYLKSPAILRPTLNAKVREDLWFAGQMTGVEGYVESAATGIMVARYIAQWLEHGNIQPFPRDTMMGALAYYITHTDPEHFQPMNANFGLLNLPPEIQQIHDKKARRRWLRDRALSSLKDYLEHIGVEVSHHETR</sequence>
<dbReference type="InterPro" id="IPR036188">
    <property type="entry name" value="FAD/NAD-bd_sf"/>
</dbReference>
<comment type="catalytic activity">
    <reaction evidence="10">
        <text>uridine(54) in tRNA + (6R)-5,10-methylene-5,6,7,8-tetrahydrofolate + NADH + H(+) = 5-methyluridine(54) in tRNA + (6S)-5,6,7,8-tetrahydrofolate + NAD(+)</text>
        <dbReference type="Rhea" id="RHEA:16873"/>
        <dbReference type="Rhea" id="RHEA-COMP:10167"/>
        <dbReference type="Rhea" id="RHEA-COMP:10193"/>
        <dbReference type="ChEBI" id="CHEBI:15378"/>
        <dbReference type="ChEBI" id="CHEBI:15636"/>
        <dbReference type="ChEBI" id="CHEBI:57453"/>
        <dbReference type="ChEBI" id="CHEBI:57540"/>
        <dbReference type="ChEBI" id="CHEBI:57945"/>
        <dbReference type="ChEBI" id="CHEBI:65315"/>
        <dbReference type="ChEBI" id="CHEBI:74447"/>
        <dbReference type="EC" id="2.1.1.74"/>
    </reaction>
</comment>
<dbReference type="STRING" id="28034.BFX07_07050"/>
<comment type="function">
    <text evidence="10">Catalyzes the folate-dependent formation of 5-methyl-uridine at position 54 (M-5-U54) in all tRNAs.</text>
</comment>
<keyword evidence="9 10" id="KW-0520">NAD</keyword>
<dbReference type="EMBL" id="FWWY01000001">
    <property type="protein sequence ID" value="SMC07356.1"/>
    <property type="molecule type" value="Genomic_DNA"/>
</dbReference>
<feature type="domain" description="MnmG N-terminal" evidence="11">
    <location>
        <begin position="8"/>
        <end position="364"/>
    </location>
</feature>
<dbReference type="InterPro" id="IPR040131">
    <property type="entry name" value="MnmG_N"/>
</dbReference>
<comment type="subcellular location">
    <subcellularLocation>
        <location evidence="10">Cytoplasm</location>
    </subcellularLocation>
</comment>
<evidence type="ECO:0000256" key="7">
    <source>
        <dbReference type="ARBA" id="ARBA00022827"/>
    </source>
</evidence>
<gene>
    <name evidence="10" type="primary">trmFO</name>
    <name evidence="12" type="ORF">SAMN00768000_3343</name>
</gene>
<evidence type="ECO:0000313" key="12">
    <source>
        <dbReference type="EMBL" id="SMC07356.1"/>
    </source>
</evidence>
<dbReference type="Proteomes" id="UP000192660">
    <property type="component" value="Unassembled WGS sequence"/>
</dbReference>
<name>A0A1W1WM73_SULTA</name>
<keyword evidence="6 10" id="KW-0819">tRNA processing</keyword>
<evidence type="ECO:0000256" key="6">
    <source>
        <dbReference type="ARBA" id="ARBA00022694"/>
    </source>
</evidence>
<evidence type="ECO:0000256" key="9">
    <source>
        <dbReference type="ARBA" id="ARBA00023027"/>
    </source>
</evidence>
<evidence type="ECO:0000259" key="11">
    <source>
        <dbReference type="Pfam" id="PF01134"/>
    </source>
</evidence>
<evidence type="ECO:0000256" key="8">
    <source>
        <dbReference type="ARBA" id="ARBA00022857"/>
    </source>
</evidence>
<evidence type="ECO:0000256" key="2">
    <source>
        <dbReference type="ARBA" id="ARBA00022490"/>
    </source>
</evidence>
<dbReference type="GO" id="GO:0005829">
    <property type="term" value="C:cytosol"/>
    <property type="evidence" value="ECO:0007669"/>
    <property type="project" value="TreeGrafter"/>
</dbReference>
<protein>
    <recommendedName>
        <fullName evidence="10">Methylenetetrahydrofolate--tRNA-(uracil-5-)-methyltransferase TrmFO</fullName>
        <ecNumber evidence="10">2.1.1.74</ecNumber>
    </recommendedName>
    <alternativeName>
        <fullName evidence="10">Folate-dependent tRNA (uracil-5-)-methyltransferase</fullName>
    </alternativeName>
    <alternativeName>
        <fullName evidence="10">Folate-dependent tRNA(M-5-U54)-methyltransferase</fullName>
    </alternativeName>
</protein>
<organism evidence="12 13">
    <name type="scientific">Sulfobacillus thermosulfidooxidans (strain DSM 9293 / VKM B-1269 / AT-1)</name>
    <dbReference type="NCBI Taxonomy" id="929705"/>
    <lineage>
        <taxon>Bacteria</taxon>
        <taxon>Bacillati</taxon>
        <taxon>Bacillota</taxon>
        <taxon>Clostridia</taxon>
        <taxon>Eubacteriales</taxon>
        <taxon>Clostridiales Family XVII. Incertae Sedis</taxon>
        <taxon>Sulfobacillus</taxon>
    </lineage>
</organism>
<keyword evidence="8 10" id="KW-0521">NADP</keyword>
<keyword evidence="4 10" id="KW-0285">Flavoprotein</keyword>
<dbReference type="GO" id="GO:0050660">
    <property type="term" value="F:flavin adenine dinucleotide binding"/>
    <property type="evidence" value="ECO:0007669"/>
    <property type="project" value="UniProtKB-UniRule"/>
</dbReference>
<keyword evidence="3 10" id="KW-0489">Methyltransferase</keyword>
<keyword evidence="13" id="KW-1185">Reference proteome</keyword>
<comment type="similarity">
    <text evidence="10">Belongs to the MnmG family. TrmFO subfamily.</text>
</comment>
<comment type="catalytic activity">
    <reaction evidence="10">
        <text>uridine(54) in tRNA + (6R)-5,10-methylene-5,6,7,8-tetrahydrofolate + NADPH + H(+) = 5-methyluridine(54) in tRNA + (6S)-5,6,7,8-tetrahydrofolate + NADP(+)</text>
        <dbReference type="Rhea" id="RHEA:62372"/>
        <dbReference type="Rhea" id="RHEA-COMP:10167"/>
        <dbReference type="Rhea" id="RHEA-COMP:10193"/>
        <dbReference type="ChEBI" id="CHEBI:15378"/>
        <dbReference type="ChEBI" id="CHEBI:15636"/>
        <dbReference type="ChEBI" id="CHEBI:57453"/>
        <dbReference type="ChEBI" id="CHEBI:57783"/>
        <dbReference type="ChEBI" id="CHEBI:58349"/>
        <dbReference type="ChEBI" id="CHEBI:65315"/>
        <dbReference type="ChEBI" id="CHEBI:74447"/>
        <dbReference type="EC" id="2.1.1.74"/>
    </reaction>
</comment>
<dbReference type="SUPFAM" id="SSF51905">
    <property type="entry name" value="FAD/NAD(P)-binding domain"/>
    <property type="match status" value="1"/>
</dbReference>
<dbReference type="GO" id="GO:0002098">
    <property type="term" value="P:tRNA wobble uridine modification"/>
    <property type="evidence" value="ECO:0007669"/>
    <property type="project" value="TreeGrafter"/>
</dbReference>
<dbReference type="RefSeq" id="WP_084661745.1">
    <property type="nucleotide sequence ID" value="NZ_FWWY01000001.1"/>
</dbReference>
<dbReference type="PANTHER" id="PTHR11806">
    <property type="entry name" value="GLUCOSE INHIBITED DIVISION PROTEIN A"/>
    <property type="match status" value="1"/>
</dbReference>
<keyword evidence="5 10" id="KW-0808">Transferase</keyword>
<dbReference type="EC" id="2.1.1.74" evidence="10"/>
<keyword evidence="2 10" id="KW-0963">Cytoplasm</keyword>
<dbReference type="GO" id="GO:0047151">
    <property type="term" value="F:tRNA (uracil(54)-C5)-methyltransferase activity, 5,10-methylenetetrahydrofolate-dependent"/>
    <property type="evidence" value="ECO:0007669"/>
    <property type="project" value="UniProtKB-UniRule"/>
</dbReference>
<dbReference type="HAMAP" id="MF_01037">
    <property type="entry name" value="TrmFO"/>
    <property type="match status" value="1"/>
</dbReference>
<dbReference type="AlphaFoldDB" id="A0A1W1WM73"/>
<dbReference type="Gene3D" id="3.50.50.60">
    <property type="entry name" value="FAD/NAD(P)-binding domain"/>
    <property type="match status" value="2"/>
</dbReference>
<evidence type="ECO:0000256" key="4">
    <source>
        <dbReference type="ARBA" id="ARBA00022630"/>
    </source>
</evidence>
<dbReference type="OrthoDB" id="9803114at2"/>
<evidence type="ECO:0000256" key="10">
    <source>
        <dbReference type="HAMAP-Rule" id="MF_01037"/>
    </source>
</evidence>
<dbReference type="NCBIfam" id="NF003739">
    <property type="entry name" value="PRK05335.1"/>
    <property type="match status" value="1"/>
</dbReference>
<accession>A0A1W1WM73</accession>
<dbReference type="PANTHER" id="PTHR11806:SF2">
    <property type="entry name" value="METHYLENETETRAHYDROFOLATE--TRNA-(URACIL-5-)-METHYLTRANSFERASE TRMFO"/>
    <property type="match status" value="1"/>
</dbReference>
<dbReference type="Pfam" id="PF01134">
    <property type="entry name" value="GIDA"/>
    <property type="match status" value="1"/>
</dbReference>
<proteinExistence type="inferred from homology"/>